<evidence type="ECO:0000313" key="3">
    <source>
        <dbReference type="Proteomes" id="UP000249334"/>
    </source>
</evidence>
<dbReference type="PANTHER" id="PTHR43681:SF1">
    <property type="entry name" value="SARCALUMENIN"/>
    <property type="match status" value="1"/>
</dbReference>
<proteinExistence type="predicted"/>
<sequence length="618" mass="67325">MAGIWLDVLDEIARTCTAHGRGDLLQTVRQKRAQLLDPTLRVLVVGEPNQGKSQLINAIINAPACPVGDGRTTVLPTVVRHAEAPTAAVAQAPPPAPGHPTGTADAVAVERTPVALNQVAAGVAGLVGRRPGGGPAYVEIGLPRALLGAGLVLVDTPGTDEVTGIGAAASVAAPARADTVLLVSDSTRELSVAELNMLLHIMRSHPNVVVVQSKTDLVADWRTVAERNRQHLAEAGVPATLIPVSAALRLRAAAADDRGLNAESGFPALIARLQRDLAGKGDHLARAAVQTVARTVVEQLAAPLRAELATQEAEEQSGPISRLHAAQREVDELRRCSTRWQNTLTDEITDLLADLEYDLRDRTRQILRAVDEAFDTADPLVAWDTFQDWLERSLVEAAEANHEWLIQRCDWIARRVAANFDRYGYDVLPPWSMTMPDDIGERLPELQRPTIDRFTTGQKLFTGMKGSYGGMLMFGLATTLAGMPMINPVSVGIGALFGGKSIRDESKQLLRRRQATVKTAIQRHVDDFFVRIIRDCRDAARQVQRMLRDHFTGLTEELQEAIVQSFRSAKQEADTDASLREQRQREIRLKMTRLAAVYEQAQQLTAARSAPLLLEPQA</sequence>
<dbReference type="InterPro" id="IPR045063">
    <property type="entry name" value="Dynamin_N"/>
</dbReference>
<reference evidence="2 3" key="1">
    <citation type="submission" date="2018-03" db="EMBL/GenBank/DDBJ databases">
        <title>Genomic framework for the identification of Micromonospora saelicesensis and Micromonospora noduli.</title>
        <authorList>
            <person name="Riesco R."/>
            <person name="Trujillo M.E."/>
        </authorList>
    </citation>
    <scope>NUCLEOTIDE SEQUENCE [LARGE SCALE GENOMIC DNA]</scope>
    <source>
        <strain evidence="2 3">GAR05</strain>
    </source>
</reference>
<protein>
    <submittedName>
        <fullName evidence="2">Isoniazid-induced protein IniA</fullName>
    </submittedName>
</protein>
<dbReference type="Gene3D" id="3.40.50.300">
    <property type="entry name" value="P-loop containing nucleotide triphosphate hydrolases"/>
    <property type="match status" value="1"/>
</dbReference>
<keyword evidence="3" id="KW-1185">Reference proteome</keyword>
<dbReference type="Pfam" id="PF00350">
    <property type="entry name" value="Dynamin_N"/>
    <property type="match status" value="1"/>
</dbReference>
<dbReference type="SUPFAM" id="SSF52540">
    <property type="entry name" value="P-loop containing nucleoside triphosphate hydrolases"/>
    <property type="match status" value="1"/>
</dbReference>
<organism evidence="2 3">
    <name type="scientific">Micromonospora saelicesensis</name>
    <dbReference type="NCBI Taxonomy" id="285676"/>
    <lineage>
        <taxon>Bacteria</taxon>
        <taxon>Bacillati</taxon>
        <taxon>Actinomycetota</taxon>
        <taxon>Actinomycetes</taxon>
        <taxon>Micromonosporales</taxon>
        <taxon>Micromonosporaceae</taxon>
        <taxon>Micromonospora</taxon>
    </lineage>
</organism>
<dbReference type="PANTHER" id="PTHR43681">
    <property type="entry name" value="TRANSMEMBRANE GTPASE FZO"/>
    <property type="match status" value="1"/>
</dbReference>
<comment type="caution">
    <text evidence="2">The sequence shown here is derived from an EMBL/GenBank/DDBJ whole genome shotgun (WGS) entry which is preliminary data.</text>
</comment>
<dbReference type="InterPro" id="IPR027417">
    <property type="entry name" value="P-loop_NTPase"/>
</dbReference>
<feature type="domain" description="Dynamin N-terminal" evidence="1">
    <location>
        <begin position="42"/>
        <end position="211"/>
    </location>
</feature>
<dbReference type="RefSeq" id="WP_112671507.1">
    <property type="nucleotide sequence ID" value="NZ_PXXW01000040.1"/>
</dbReference>
<evidence type="ECO:0000313" key="2">
    <source>
        <dbReference type="EMBL" id="RAN94490.1"/>
    </source>
</evidence>
<name>A0ABX9CDP6_9ACTN</name>
<gene>
    <name evidence="2" type="ORF">GAR05_05012</name>
</gene>
<dbReference type="Proteomes" id="UP000249334">
    <property type="component" value="Unassembled WGS sequence"/>
</dbReference>
<dbReference type="EMBL" id="PXXW01000040">
    <property type="protein sequence ID" value="RAN94490.1"/>
    <property type="molecule type" value="Genomic_DNA"/>
</dbReference>
<accession>A0ABX9CDP6</accession>
<evidence type="ECO:0000259" key="1">
    <source>
        <dbReference type="Pfam" id="PF00350"/>
    </source>
</evidence>
<dbReference type="InterPro" id="IPR051943">
    <property type="entry name" value="TRAFAC_Dynamin-like_GTPase"/>
</dbReference>